<feature type="transmembrane region" description="Helical" evidence="2">
    <location>
        <begin position="182"/>
        <end position="209"/>
    </location>
</feature>
<evidence type="ECO:0000256" key="1">
    <source>
        <dbReference type="SAM" id="MobiDB-lite"/>
    </source>
</evidence>
<feature type="transmembrane region" description="Helical" evidence="2">
    <location>
        <begin position="64"/>
        <end position="89"/>
    </location>
</feature>
<protein>
    <recommendedName>
        <fullName evidence="3">DUF6534 domain-containing protein</fullName>
    </recommendedName>
</protein>
<evidence type="ECO:0000256" key="2">
    <source>
        <dbReference type="SAM" id="Phobius"/>
    </source>
</evidence>
<dbReference type="PANTHER" id="PTHR40465:SF1">
    <property type="entry name" value="DUF6534 DOMAIN-CONTAINING PROTEIN"/>
    <property type="match status" value="1"/>
</dbReference>
<keyword evidence="2" id="KW-0812">Transmembrane</keyword>
<feature type="transmembrane region" description="Helical" evidence="2">
    <location>
        <begin position="30"/>
        <end position="52"/>
    </location>
</feature>
<dbReference type="Proteomes" id="UP001201163">
    <property type="component" value="Unassembled WGS sequence"/>
</dbReference>
<feature type="compositionally biased region" description="Pro residues" evidence="1">
    <location>
        <begin position="1"/>
        <end position="17"/>
    </location>
</feature>
<evidence type="ECO:0000313" key="5">
    <source>
        <dbReference type="Proteomes" id="UP001201163"/>
    </source>
</evidence>
<comment type="caution">
    <text evidence="4">The sequence shown here is derived from an EMBL/GenBank/DDBJ whole genome shotgun (WGS) entry which is preliminary data.</text>
</comment>
<keyword evidence="2" id="KW-1133">Transmembrane helix</keyword>
<feature type="transmembrane region" description="Helical" evidence="2">
    <location>
        <begin position="138"/>
        <end position="162"/>
    </location>
</feature>
<proteinExistence type="predicted"/>
<organism evidence="4 5">
    <name type="scientific">Lactarius akahatsu</name>
    <dbReference type="NCBI Taxonomy" id="416441"/>
    <lineage>
        <taxon>Eukaryota</taxon>
        <taxon>Fungi</taxon>
        <taxon>Dikarya</taxon>
        <taxon>Basidiomycota</taxon>
        <taxon>Agaricomycotina</taxon>
        <taxon>Agaricomycetes</taxon>
        <taxon>Russulales</taxon>
        <taxon>Russulaceae</taxon>
        <taxon>Lactarius</taxon>
    </lineage>
</organism>
<feature type="region of interest" description="Disordered" evidence="1">
    <location>
        <begin position="1"/>
        <end position="24"/>
    </location>
</feature>
<reference evidence="4" key="1">
    <citation type="submission" date="2022-01" db="EMBL/GenBank/DDBJ databases">
        <title>Comparative genomics reveals a dynamic genome evolution in the ectomycorrhizal milk-cap (Lactarius) mushrooms.</title>
        <authorList>
            <consortium name="DOE Joint Genome Institute"/>
            <person name="Lebreton A."/>
            <person name="Tang N."/>
            <person name="Kuo A."/>
            <person name="LaButti K."/>
            <person name="Drula E."/>
            <person name="Barry K."/>
            <person name="Clum A."/>
            <person name="Lipzen A."/>
            <person name="Mousain D."/>
            <person name="Ng V."/>
            <person name="Wang R."/>
            <person name="Wang X."/>
            <person name="Dai Y."/>
            <person name="Henrissat B."/>
            <person name="Grigoriev I.V."/>
            <person name="Guerin-Laguette A."/>
            <person name="Yu F."/>
            <person name="Martin F.M."/>
        </authorList>
    </citation>
    <scope>NUCLEOTIDE SEQUENCE</scope>
    <source>
        <strain evidence="4">QP</strain>
    </source>
</reference>
<dbReference type="PANTHER" id="PTHR40465">
    <property type="entry name" value="CHROMOSOME 1, WHOLE GENOME SHOTGUN SEQUENCE"/>
    <property type="match status" value="1"/>
</dbReference>
<keyword evidence="2" id="KW-0472">Membrane</keyword>
<sequence length="339" mass="37864">MSSSVPPPQPPPQPSLQPSPSGFTQSQASVLGPGIAGLFIQGIESGLVLAHFSQWFATLDRSESSVITTIVIFVTIVGLAQSGMCFASAWRNYVQHFGMFLLPGWEDYVHPIPNLIISVPVQALMVRRCYYIVNKNMFIITPLVLLLVGSIAVTLWSMVLIFRFYNILLRKDPLVLLEVVGISWPFLMSVLLPSVLDLILSGILLHYLTRTMKRVYAPNTRKQISRLVNIVWQSALPPTLCAICVSVLYIQYTSVRQDQLQLWMPVIQQMIGKLYVLSLFYMINAQLPQSAERPTTFISTLTVPVEVLHTFTREARGEDVSRGEIVAGRGPTRTNDFAV</sequence>
<feature type="transmembrane region" description="Helical" evidence="2">
    <location>
        <begin position="262"/>
        <end position="283"/>
    </location>
</feature>
<accession>A0AAD4LE32</accession>
<dbReference type="Pfam" id="PF20152">
    <property type="entry name" value="DUF6534"/>
    <property type="match status" value="1"/>
</dbReference>
<name>A0AAD4LE32_9AGAM</name>
<feature type="domain" description="DUF6534" evidence="3">
    <location>
        <begin position="195"/>
        <end position="285"/>
    </location>
</feature>
<keyword evidence="5" id="KW-1185">Reference proteome</keyword>
<dbReference type="InterPro" id="IPR045339">
    <property type="entry name" value="DUF6534"/>
</dbReference>
<dbReference type="EMBL" id="JAKELL010000042">
    <property type="protein sequence ID" value="KAH8988356.1"/>
    <property type="molecule type" value="Genomic_DNA"/>
</dbReference>
<gene>
    <name evidence="4" type="ORF">EDB92DRAFT_1031495</name>
</gene>
<evidence type="ECO:0000313" key="4">
    <source>
        <dbReference type="EMBL" id="KAH8988356.1"/>
    </source>
</evidence>
<feature type="transmembrane region" description="Helical" evidence="2">
    <location>
        <begin position="109"/>
        <end position="126"/>
    </location>
</feature>
<dbReference type="AlphaFoldDB" id="A0AAD4LE32"/>
<feature type="transmembrane region" description="Helical" evidence="2">
    <location>
        <begin position="230"/>
        <end position="250"/>
    </location>
</feature>
<evidence type="ECO:0000259" key="3">
    <source>
        <dbReference type="Pfam" id="PF20152"/>
    </source>
</evidence>